<dbReference type="OrthoDB" id="428895at2759"/>
<dbReference type="SMART" id="SM00397">
    <property type="entry name" value="t_SNARE"/>
    <property type="match status" value="1"/>
</dbReference>
<dbReference type="EMBL" id="LT598457">
    <property type="protein sequence ID" value="SCU95375.1"/>
    <property type="molecule type" value="Genomic_DNA"/>
</dbReference>
<evidence type="ECO:0000259" key="2">
    <source>
        <dbReference type="PROSITE" id="PS50192"/>
    </source>
</evidence>
<organism evidence="4 5">
    <name type="scientific">Lachancea dasiensis</name>
    <dbReference type="NCBI Taxonomy" id="1072105"/>
    <lineage>
        <taxon>Eukaryota</taxon>
        <taxon>Fungi</taxon>
        <taxon>Dikarya</taxon>
        <taxon>Ascomycota</taxon>
        <taxon>Saccharomycotina</taxon>
        <taxon>Saccharomycetes</taxon>
        <taxon>Saccharomycetales</taxon>
        <taxon>Saccharomycetaceae</taxon>
        <taxon>Lachancea</taxon>
    </lineage>
</organism>
<reference evidence="5" key="1">
    <citation type="submission" date="2016-03" db="EMBL/GenBank/DDBJ databases">
        <authorList>
            <person name="Devillers H."/>
        </authorList>
    </citation>
    <scope>NUCLEOTIDE SEQUENCE [LARGE SCALE GENOMIC DNA]</scope>
</reference>
<protein>
    <submittedName>
        <fullName evidence="4">LADA_0G15280g1_1</fullName>
    </submittedName>
</protein>
<dbReference type="Pfam" id="PF00787">
    <property type="entry name" value="PX"/>
    <property type="match status" value="1"/>
</dbReference>
<keyword evidence="5" id="KW-1185">Reference proteome</keyword>
<dbReference type="PROSITE" id="PS50195">
    <property type="entry name" value="PX"/>
    <property type="match status" value="1"/>
</dbReference>
<feature type="region of interest" description="Disordered" evidence="1">
    <location>
        <begin position="131"/>
        <end position="153"/>
    </location>
</feature>
<accession>A0A1G4JWP7</accession>
<dbReference type="InterPro" id="IPR036871">
    <property type="entry name" value="PX_dom_sf"/>
</dbReference>
<sequence length="345" mass="39778">MSDLRIDVAINNVQIIKRSYALYRIDLTVTKNDGGSANYHSFRRFSEFLKLKQNLEQELGSELPYELPSRKLNKWLKPSSSCDPDVIETRKETLTEFLHDLLNDSFDTRWKRSPYVCHFLQLPSNWEDLTVGPRNRSSAAHNEPEKDSQQLTDPQKWLEEIRDCKLLLEESTRDPSTMNRVGVQIRLRLQKLEEALKVISENELVGSSEIQRRTHLLSGLKSELNQMVVNTNTNHYPSSTSSTGLFVAPSNHQKPAIGRKIGETSETLKLSDQELLQLHKDTTKDQDLELEQLRKMIMSQKELSLTMNQELSQQNELLDLMSGEVESTANKLRMANRSAKRINER</sequence>
<feature type="domain" description="T-SNARE coiled-coil homology" evidence="2">
    <location>
        <begin position="280"/>
        <end position="342"/>
    </location>
</feature>
<evidence type="ECO:0000256" key="1">
    <source>
        <dbReference type="SAM" id="MobiDB-lite"/>
    </source>
</evidence>
<proteinExistence type="predicted"/>
<dbReference type="Proteomes" id="UP000190274">
    <property type="component" value="Chromosome G"/>
</dbReference>
<dbReference type="Gene3D" id="1.20.5.110">
    <property type="match status" value="1"/>
</dbReference>
<feature type="domain" description="PX" evidence="3">
    <location>
        <begin position="1"/>
        <end position="127"/>
    </location>
</feature>
<dbReference type="InterPro" id="IPR000727">
    <property type="entry name" value="T_SNARE_dom"/>
</dbReference>
<name>A0A1G4JWP7_9SACH</name>
<dbReference type="STRING" id="1266660.A0A1G4JWP7"/>
<dbReference type="SUPFAM" id="SSF64268">
    <property type="entry name" value="PX domain"/>
    <property type="match status" value="1"/>
</dbReference>
<evidence type="ECO:0000313" key="5">
    <source>
        <dbReference type="Proteomes" id="UP000190274"/>
    </source>
</evidence>
<dbReference type="InterPro" id="IPR001683">
    <property type="entry name" value="PX_dom"/>
</dbReference>
<dbReference type="GO" id="GO:0035091">
    <property type="term" value="F:phosphatidylinositol binding"/>
    <property type="evidence" value="ECO:0007669"/>
    <property type="project" value="InterPro"/>
</dbReference>
<evidence type="ECO:0000313" key="4">
    <source>
        <dbReference type="EMBL" id="SCU95375.1"/>
    </source>
</evidence>
<dbReference type="Gene3D" id="3.30.1520.10">
    <property type="entry name" value="Phox-like domain"/>
    <property type="match status" value="1"/>
</dbReference>
<evidence type="ECO:0000259" key="3">
    <source>
        <dbReference type="PROSITE" id="PS50195"/>
    </source>
</evidence>
<dbReference type="CDD" id="cd15858">
    <property type="entry name" value="SNARE_VAM7"/>
    <property type="match status" value="1"/>
</dbReference>
<gene>
    <name evidence="4" type="ORF">LADA_0G15280G</name>
</gene>
<dbReference type="PROSITE" id="PS50192">
    <property type="entry name" value="T_SNARE"/>
    <property type="match status" value="1"/>
</dbReference>
<dbReference type="AlphaFoldDB" id="A0A1G4JWP7"/>
<dbReference type="SUPFAM" id="SSF58038">
    <property type="entry name" value="SNARE fusion complex"/>
    <property type="match status" value="1"/>
</dbReference>
<dbReference type="SMART" id="SM00312">
    <property type="entry name" value="PX"/>
    <property type="match status" value="1"/>
</dbReference>